<protein>
    <recommendedName>
        <fullName evidence="4">Amine oxidase domain-containing protein</fullName>
    </recommendedName>
</protein>
<dbReference type="PANTHER" id="PTHR43563">
    <property type="entry name" value="AMINE OXIDASE"/>
    <property type="match status" value="1"/>
</dbReference>
<dbReference type="Pfam" id="PF13450">
    <property type="entry name" value="NAD_binding_8"/>
    <property type="match status" value="1"/>
</dbReference>
<dbReference type="InterPro" id="IPR050703">
    <property type="entry name" value="Flavin_MAO"/>
</dbReference>
<reference evidence="5" key="1">
    <citation type="journal article" date="2020" name="Nature">
        <title>Giant virus diversity and host interactions through global metagenomics.</title>
        <authorList>
            <person name="Schulz F."/>
            <person name="Roux S."/>
            <person name="Paez-Espino D."/>
            <person name="Jungbluth S."/>
            <person name="Walsh D.A."/>
            <person name="Denef V.J."/>
            <person name="McMahon K.D."/>
            <person name="Konstantinidis K.T."/>
            <person name="Eloe-Fadrosh E.A."/>
            <person name="Kyrpides N.C."/>
            <person name="Woyke T."/>
        </authorList>
    </citation>
    <scope>NUCLEOTIDE SEQUENCE</scope>
    <source>
        <strain evidence="5">GVMAG-M-3300023174-134</strain>
    </source>
</reference>
<dbReference type="EMBL" id="MN739578">
    <property type="protein sequence ID" value="QHT14067.1"/>
    <property type="molecule type" value="Genomic_DNA"/>
</dbReference>
<dbReference type="Gene3D" id="3.50.50.60">
    <property type="entry name" value="FAD/NAD(P)-binding domain"/>
    <property type="match status" value="2"/>
</dbReference>
<dbReference type="AlphaFoldDB" id="A0A6C0DC41"/>
<dbReference type="Gene3D" id="3.90.660.10">
    <property type="match status" value="1"/>
</dbReference>
<evidence type="ECO:0000256" key="2">
    <source>
        <dbReference type="ARBA" id="ARBA00005995"/>
    </source>
</evidence>
<dbReference type="InterPro" id="IPR036188">
    <property type="entry name" value="FAD/NAD-bd_sf"/>
</dbReference>
<feature type="domain" description="Amine oxidase" evidence="4">
    <location>
        <begin position="133"/>
        <end position="404"/>
    </location>
</feature>
<comment type="cofactor">
    <cofactor evidence="1">
        <name>FAD</name>
        <dbReference type="ChEBI" id="CHEBI:57692"/>
    </cofactor>
</comment>
<dbReference type="GO" id="GO:0016491">
    <property type="term" value="F:oxidoreductase activity"/>
    <property type="evidence" value="ECO:0007669"/>
    <property type="project" value="UniProtKB-KW"/>
</dbReference>
<keyword evidence="3" id="KW-0560">Oxidoreductase</keyword>
<name>A0A6C0DC41_9ZZZZ</name>
<dbReference type="PRINTS" id="PR00757">
    <property type="entry name" value="AMINEOXDASEF"/>
</dbReference>
<dbReference type="Pfam" id="PF01593">
    <property type="entry name" value="Amino_oxidase"/>
    <property type="match status" value="1"/>
</dbReference>
<dbReference type="SUPFAM" id="SSF51905">
    <property type="entry name" value="FAD/NAD(P)-binding domain"/>
    <property type="match status" value="1"/>
</dbReference>
<dbReference type="InterPro" id="IPR001613">
    <property type="entry name" value="Flavin_amine_oxidase"/>
</dbReference>
<evidence type="ECO:0000256" key="3">
    <source>
        <dbReference type="ARBA" id="ARBA00023002"/>
    </source>
</evidence>
<dbReference type="InterPro" id="IPR002937">
    <property type="entry name" value="Amino_oxidase"/>
</dbReference>
<comment type="similarity">
    <text evidence="2">Belongs to the flavin monoamine oxidase family.</text>
</comment>
<accession>A0A6C0DC41</accession>
<evidence type="ECO:0000313" key="5">
    <source>
        <dbReference type="EMBL" id="QHT14067.1"/>
    </source>
</evidence>
<sequence length="416" mass="47327">MYDVVIVGGGISGLYSAYKIKKRFPRINILILERNREGYLGGRTGNDMFEGEKIVTGAGIGRKHKDKILIKLLKELEIKTHEFITGPNYANTIIPQCDVKDVFLNLKKQYNHDIHGNMTFKQYATSIIGKVLYKQFVVCAGYTDYEEESAYETLYQYGFDDNYNTWTGIHIPWDTLVEKLARKIGLGNILYSQSVQNIRPIKNGNDTTYVIDTKTSQSKTDRFEAKHVIIATTIEPLKKMLPGAASKNSVYQQIHSQPFIRIYGKFSKKSIDTMKSYVPGLLIVPGPLHKIISINPNKGVYMIAYSDNAPATLLHKYAKNIKYNRDSLARLLEKSIGIPNNTLELESISEYYWSEGTHYFDPLRGIYKSRDYFLKIAQHPSENMWVVGEMVSKNQGWVEGALESVEAVIGEVLKSF</sequence>
<organism evidence="5">
    <name type="scientific">viral metagenome</name>
    <dbReference type="NCBI Taxonomy" id="1070528"/>
    <lineage>
        <taxon>unclassified sequences</taxon>
        <taxon>metagenomes</taxon>
        <taxon>organismal metagenomes</taxon>
    </lineage>
</organism>
<evidence type="ECO:0000259" key="4">
    <source>
        <dbReference type="Pfam" id="PF01593"/>
    </source>
</evidence>
<dbReference type="PANTHER" id="PTHR43563:SF1">
    <property type="entry name" value="AMINE OXIDASE [FLAVIN-CONTAINING] B"/>
    <property type="match status" value="1"/>
</dbReference>
<proteinExistence type="inferred from homology"/>
<evidence type="ECO:0000256" key="1">
    <source>
        <dbReference type="ARBA" id="ARBA00001974"/>
    </source>
</evidence>